<dbReference type="RefSeq" id="WP_157527005.1">
    <property type="nucleotide sequence ID" value="NZ_CP066775.1"/>
</dbReference>
<dbReference type="Proteomes" id="UP000429232">
    <property type="component" value="Chromosome"/>
</dbReference>
<accession>A0A6I4I5R8</accession>
<dbReference type="AlphaFoldDB" id="A0A6I4I5R8"/>
<dbReference type="KEGG" id="mgik:GO620_012875"/>
<reference evidence="1 2" key="1">
    <citation type="submission" date="2020-12" db="EMBL/GenBank/DDBJ databases">
        <title>HMF7856_wgs.fasta genome submission.</title>
        <authorList>
            <person name="Kang H."/>
            <person name="Kim H."/>
            <person name="Joh K."/>
        </authorList>
    </citation>
    <scope>NUCLEOTIDE SEQUENCE [LARGE SCALE GENOMIC DNA]</scope>
    <source>
        <strain evidence="1 2">HMF7856</strain>
    </source>
</reference>
<keyword evidence="2" id="KW-1185">Reference proteome</keyword>
<gene>
    <name evidence="1" type="ORF">GO620_012875</name>
</gene>
<sequence length="256" mass="28406">MKTYTSFVLGLASVGTLSYIVADLSHEALGHGIMCLLLGNKVSLISSVYFRSVPHSFITDTGGPLGNLIIGAGSAWYLKNTSAKHFWRSLLLYFFASFNLYWFSWMLLYGGLSGVGDFILAFAKNIQLIWRTLLIFFGITFYIISFKKLATLFRMSIIPLAANFSTPLLRQTFFIPWLAAGVASLVAAGFYKSVNAGTFYEAINFPMFLPVLLIPRYLNLRTKISESELTTSIELPLIALATFIAFCAVMGRGITF</sequence>
<dbReference type="EMBL" id="CP066775">
    <property type="protein sequence ID" value="QQL49064.1"/>
    <property type="molecule type" value="Genomic_DNA"/>
</dbReference>
<evidence type="ECO:0000313" key="2">
    <source>
        <dbReference type="Proteomes" id="UP000429232"/>
    </source>
</evidence>
<evidence type="ECO:0000313" key="1">
    <source>
        <dbReference type="EMBL" id="QQL49064.1"/>
    </source>
</evidence>
<organism evidence="1 2">
    <name type="scientific">Mucilaginibacter ginkgonis</name>
    <dbReference type="NCBI Taxonomy" id="2682091"/>
    <lineage>
        <taxon>Bacteria</taxon>
        <taxon>Pseudomonadati</taxon>
        <taxon>Bacteroidota</taxon>
        <taxon>Sphingobacteriia</taxon>
        <taxon>Sphingobacteriales</taxon>
        <taxon>Sphingobacteriaceae</taxon>
        <taxon>Mucilaginibacter</taxon>
    </lineage>
</organism>
<protein>
    <recommendedName>
        <fullName evidence="3">Peptidase M50B-like protein</fullName>
    </recommendedName>
</protein>
<evidence type="ECO:0008006" key="3">
    <source>
        <dbReference type="Google" id="ProtNLM"/>
    </source>
</evidence>
<name>A0A6I4I5R8_9SPHI</name>
<proteinExistence type="predicted"/>